<dbReference type="Gene3D" id="3.40.50.150">
    <property type="entry name" value="Vaccinia Virus protein VP39"/>
    <property type="match status" value="1"/>
</dbReference>
<comment type="function">
    <text evidence="6">Specifically methylates the N4 position of cytidine in position 1402 (C1402) of 16S rRNA.</text>
</comment>
<feature type="binding site" evidence="6">
    <location>
        <begin position="88"/>
        <end position="90"/>
    </location>
    <ligand>
        <name>S-adenosyl-L-methionine</name>
        <dbReference type="ChEBI" id="CHEBI:59789"/>
    </ligand>
</feature>
<dbReference type="SUPFAM" id="SSF53335">
    <property type="entry name" value="S-adenosyl-L-methionine-dependent methyltransferases"/>
    <property type="match status" value="1"/>
</dbReference>
<keyword evidence="5 6" id="KW-0949">S-adenosyl-L-methionine</keyword>
<evidence type="ECO:0000256" key="5">
    <source>
        <dbReference type="ARBA" id="ARBA00022691"/>
    </source>
</evidence>
<evidence type="ECO:0000313" key="9">
    <source>
        <dbReference type="Proteomes" id="UP000590740"/>
    </source>
</evidence>
<evidence type="ECO:0000256" key="4">
    <source>
        <dbReference type="ARBA" id="ARBA00022679"/>
    </source>
</evidence>
<keyword evidence="2 6" id="KW-0698">rRNA processing</keyword>
<evidence type="ECO:0000313" key="8">
    <source>
        <dbReference type="EMBL" id="MBB5034139.1"/>
    </source>
</evidence>
<keyword evidence="9" id="KW-1185">Reference proteome</keyword>
<dbReference type="GO" id="GO:0071424">
    <property type="term" value="F:rRNA (cytosine-N4-)-methyltransferase activity"/>
    <property type="evidence" value="ECO:0007669"/>
    <property type="project" value="UniProtKB-UniRule"/>
</dbReference>
<comment type="catalytic activity">
    <reaction evidence="6">
        <text>cytidine(1402) in 16S rRNA + S-adenosyl-L-methionine = N(4)-methylcytidine(1402) in 16S rRNA + S-adenosyl-L-homocysteine + H(+)</text>
        <dbReference type="Rhea" id="RHEA:42928"/>
        <dbReference type="Rhea" id="RHEA-COMP:10286"/>
        <dbReference type="Rhea" id="RHEA-COMP:10287"/>
        <dbReference type="ChEBI" id="CHEBI:15378"/>
        <dbReference type="ChEBI" id="CHEBI:57856"/>
        <dbReference type="ChEBI" id="CHEBI:59789"/>
        <dbReference type="ChEBI" id="CHEBI:74506"/>
        <dbReference type="ChEBI" id="CHEBI:82748"/>
        <dbReference type="EC" id="2.1.1.199"/>
    </reaction>
</comment>
<dbReference type="RefSeq" id="WP_343076571.1">
    <property type="nucleotide sequence ID" value="NZ_JACHIG010000008.1"/>
</dbReference>
<organism evidence="8 9">
    <name type="scientific">Prosthecobacter vanneervenii</name>
    <dbReference type="NCBI Taxonomy" id="48466"/>
    <lineage>
        <taxon>Bacteria</taxon>
        <taxon>Pseudomonadati</taxon>
        <taxon>Verrucomicrobiota</taxon>
        <taxon>Verrucomicrobiia</taxon>
        <taxon>Verrucomicrobiales</taxon>
        <taxon>Verrucomicrobiaceae</taxon>
        <taxon>Prosthecobacter</taxon>
    </lineage>
</organism>
<dbReference type="Proteomes" id="UP000590740">
    <property type="component" value="Unassembled WGS sequence"/>
</dbReference>
<dbReference type="HAMAP" id="MF_01007">
    <property type="entry name" value="16SrRNA_methyltr_H"/>
    <property type="match status" value="1"/>
</dbReference>
<name>A0A7W7YDG5_9BACT</name>
<comment type="similarity">
    <text evidence="1 6">Belongs to the methyltransferase superfamily. RsmH family.</text>
</comment>
<proteinExistence type="inferred from homology"/>
<dbReference type="NCBIfam" id="TIGR00006">
    <property type="entry name" value="16S rRNA (cytosine(1402)-N(4))-methyltransferase RsmH"/>
    <property type="match status" value="1"/>
</dbReference>
<dbReference type="AlphaFoldDB" id="A0A7W7YDG5"/>
<feature type="binding site" evidence="6">
    <location>
        <position position="108"/>
    </location>
    <ligand>
        <name>S-adenosyl-L-methionine</name>
        <dbReference type="ChEBI" id="CHEBI:59789"/>
    </ligand>
</feature>
<feature type="binding site" evidence="6">
    <location>
        <position position="160"/>
    </location>
    <ligand>
        <name>S-adenosyl-L-methionine</name>
        <dbReference type="ChEBI" id="CHEBI:59789"/>
    </ligand>
</feature>
<dbReference type="PANTHER" id="PTHR11265:SF0">
    <property type="entry name" value="12S RRNA N4-METHYLCYTIDINE METHYLTRANSFERASE"/>
    <property type="match status" value="1"/>
</dbReference>
<evidence type="ECO:0000256" key="2">
    <source>
        <dbReference type="ARBA" id="ARBA00022552"/>
    </source>
</evidence>
<feature type="binding site" evidence="6">
    <location>
        <position position="167"/>
    </location>
    <ligand>
        <name>S-adenosyl-L-methionine</name>
        <dbReference type="ChEBI" id="CHEBI:59789"/>
    </ligand>
</feature>
<gene>
    <name evidence="6" type="primary">rsmH</name>
    <name evidence="8" type="ORF">HNQ65_003730</name>
</gene>
<dbReference type="EC" id="2.1.1.199" evidence="6"/>
<comment type="caution">
    <text evidence="8">The sequence shown here is derived from an EMBL/GenBank/DDBJ whole genome shotgun (WGS) entry which is preliminary data.</text>
</comment>
<dbReference type="InterPro" id="IPR023397">
    <property type="entry name" value="SAM-dep_MeTrfase_MraW_recog"/>
</dbReference>
<protein>
    <recommendedName>
        <fullName evidence="6">Ribosomal RNA small subunit methyltransferase H</fullName>
        <ecNumber evidence="6">2.1.1.199</ecNumber>
    </recommendedName>
    <alternativeName>
        <fullName evidence="6">16S rRNA m(4)C1402 methyltransferase</fullName>
    </alternativeName>
    <alternativeName>
        <fullName evidence="6">rRNA (cytosine-N(4)-)-methyltransferase RsmH</fullName>
    </alternativeName>
</protein>
<keyword evidence="4 6" id="KW-0808">Transferase</keyword>
<dbReference type="SUPFAM" id="SSF81799">
    <property type="entry name" value="Putative methyltransferase TM0872, insert domain"/>
    <property type="match status" value="1"/>
</dbReference>
<dbReference type="EMBL" id="JACHIG010000008">
    <property type="protein sequence ID" value="MBB5034139.1"/>
    <property type="molecule type" value="Genomic_DNA"/>
</dbReference>
<evidence type="ECO:0000256" key="6">
    <source>
        <dbReference type="HAMAP-Rule" id="MF_01007"/>
    </source>
</evidence>
<feature type="region of interest" description="Disordered" evidence="7">
    <location>
        <begin position="1"/>
        <end position="29"/>
    </location>
</feature>
<reference evidence="8 9" key="1">
    <citation type="submission" date="2020-08" db="EMBL/GenBank/DDBJ databases">
        <title>Genomic Encyclopedia of Type Strains, Phase IV (KMG-IV): sequencing the most valuable type-strain genomes for metagenomic binning, comparative biology and taxonomic classification.</title>
        <authorList>
            <person name="Goeker M."/>
        </authorList>
    </citation>
    <scope>NUCLEOTIDE SEQUENCE [LARGE SCALE GENOMIC DNA]</scope>
    <source>
        <strain evidence="8 9">DSM 12252</strain>
    </source>
</reference>
<feature type="compositionally biased region" description="Basic residues" evidence="7">
    <location>
        <begin position="15"/>
        <end position="29"/>
    </location>
</feature>
<dbReference type="PIRSF" id="PIRSF004486">
    <property type="entry name" value="MraW"/>
    <property type="match status" value="1"/>
</dbReference>
<evidence type="ECO:0000256" key="3">
    <source>
        <dbReference type="ARBA" id="ARBA00022603"/>
    </source>
</evidence>
<accession>A0A7W7YDG5</accession>
<evidence type="ECO:0000256" key="1">
    <source>
        <dbReference type="ARBA" id="ARBA00010396"/>
    </source>
</evidence>
<feature type="binding site" evidence="6">
    <location>
        <position position="138"/>
    </location>
    <ligand>
        <name>S-adenosyl-L-methionine</name>
        <dbReference type="ChEBI" id="CHEBI:59789"/>
    </ligand>
</feature>
<dbReference type="Pfam" id="PF01795">
    <property type="entry name" value="Methyltransf_5"/>
    <property type="match status" value="1"/>
</dbReference>
<dbReference type="Gene3D" id="1.10.150.170">
    <property type="entry name" value="Putative methyltransferase TM0872, insert domain"/>
    <property type="match status" value="1"/>
</dbReference>
<dbReference type="PANTHER" id="PTHR11265">
    <property type="entry name" value="S-ADENOSYL-METHYLTRANSFERASE MRAW"/>
    <property type="match status" value="1"/>
</dbReference>
<dbReference type="InterPro" id="IPR029063">
    <property type="entry name" value="SAM-dependent_MTases_sf"/>
</dbReference>
<keyword evidence="6" id="KW-0963">Cytoplasm</keyword>
<dbReference type="GO" id="GO:0005737">
    <property type="term" value="C:cytoplasm"/>
    <property type="evidence" value="ECO:0007669"/>
    <property type="project" value="UniProtKB-SubCell"/>
</dbReference>
<sequence>MSESEVPESAPAPTPHRRRPRYSGKNPRRFEHKYKELNPERYAETIAKVRASGKTPAGQHVPILLNEIMQILAVKPGERAVDCTLGYGGHASALLKAVQPGGTLLALDQDPIEIVRTEARLRATGCEESALVVKRMNFAGLQRALGEVGWSDGADVLLADLGCSSMQFDNPSRGFSFKHDGPLDMRMNPQRGVSAREMLHKLTAEKLTAILSENADEPHARLLAQALAGEDVATTRTLAEAVRRVLPYRMDEEEREATVRRVFQALRIAVNEEFTALDTFLRQLPACLRPGARVAILTFHSGEDRRVKHLFREGLRSGLFSAANDEVIRPSSEETRSNPRAAPAKLRWAVKG</sequence>
<dbReference type="GO" id="GO:0070475">
    <property type="term" value="P:rRNA base methylation"/>
    <property type="evidence" value="ECO:0007669"/>
    <property type="project" value="UniProtKB-UniRule"/>
</dbReference>
<dbReference type="InterPro" id="IPR002903">
    <property type="entry name" value="RsmH"/>
</dbReference>
<evidence type="ECO:0000256" key="7">
    <source>
        <dbReference type="SAM" id="MobiDB-lite"/>
    </source>
</evidence>
<comment type="subcellular location">
    <subcellularLocation>
        <location evidence="6">Cytoplasm</location>
    </subcellularLocation>
</comment>
<keyword evidence="3 6" id="KW-0489">Methyltransferase</keyword>